<evidence type="ECO:0000313" key="3">
    <source>
        <dbReference type="EMBL" id="CAE8588947.1"/>
    </source>
</evidence>
<dbReference type="InterPro" id="IPR052763">
    <property type="entry name" value="DnaJ_C4"/>
</dbReference>
<evidence type="ECO:0000259" key="2">
    <source>
        <dbReference type="PROSITE" id="PS50076"/>
    </source>
</evidence>
<dbReference type="InterPro" id="IPR036869">
    <property type="entry name" value="J_dom_sf"/>
</dbReference>
<organism evidence="3 4">
    <name type="scientific">Polarella glacialis</name>
    <name type="common">Dinoflagellate</name>
    <dbReference type="NCBI Taxonomy" id="89957"/>
    <lineage>
        <taxon>Eukaryota</taxon>
        <taxon>Sar</taxon>
        <taxon>Alveolata</taxon>
        <taxon>Dinophyceae</taxon>
        <taxon>Suessiales</taxon>
        <taxon>Suessiaceae</taxon>
        <taxon>Polarella</taxon>
    </lineage>
</organism>
<dbReference type="PROSITE" id="PS00636">
    <property type="entry name" value="DNAJ_1"/>
    <property type="match status" value="1"/>
</dbReference>
<feature type="region of interest" description="Disordered" evidence="1">
    <location>
        <begin position="218"/>
        <end position="268"/>
    </location>
</feature>
<dbReference type="Pfam" id="PF00226">
    <property type="entry name" value="DnaJ"/>
    <property type="match status" value="1"/>
</dbReference>
<protein>
    <recommendedName>
        <fullName evidence="2">J domain-containing protein</fullName>
    </recommendedName>
</protein>
<dbReference type="Gene3D" id="1.10.287.110">
    <property type="entry name" value="DnaJ domain"/>
    <property type="match status" value="1"/>
</dbReference>
<dbReference type="CDD" id="cd06257">
    <property type="entry name" value="DnaJ"/>
    <property type="match status" value="1"/>
</dbReference>
<dbReference type="Proteomes" id="UP000654075">
    <property type="component" value="Unassembled WGS sequence"/>
</dbReference>
<feature type="region of interest" description="Disordered" evidence="1">
    <location>
        <begin position="55"/>
        <end position="174"/>
    </location>
</feature>
<evidence type="ECO:0000256" key="1">
    <source>
        <dbReference type="SAM" id="MobiDB-lite"/>
    </source>
</evidence>
<feature type="domain" description="J" evidence="2">
    <location>
        <begin position="5"/>
        <end position="66"/>
    </location>
</feature>
<reference evidence="3" key="1">
    <citation type="submission" date="2021-02" db="EMBL/GenBank/DDBJ databases">
        <authorList>
            <person name="Dougan E. K."/>
            <person name="Rhodes N."/>
            <person name="Thang M."/>
            <person name="Chan C."/>
        </authorList>
    </citation>
    <scope>NUCLEOTIDE SEQUENCE</scope>
</reference>
<dbReference type="SMART" id="SM00271">
    <property type="entry name" value="DnaJ"/>
    <property type="match status" value="1"/>
</dbReference>
<dbReference type="PANTHER" id="PTHR44825">
    <property type="match status" value="1"/>
</dbReference>
<dbReference type="InterPro" id="IPR001623">
    <property type="entry name" value="DnaJ_domain"/>
</dbReference>
<comment type="caution">
    <text evidence="3">The sequence shown here is derived from an EMBL/GenBank/DDBJ whole genome shotgun (WGS) entry which is preliminary data.</text>
</comment>
<feature type="compositionally biased region" description="Low complexity" evidence="1">
    <location>
        <begin position="133"/>
        <end position="145"/>
    </location>
</feature>
<feature type="compositionally biased region" description="Basic and acidic residues" evidence="1">
    <location>
        <begin position="79"/>
        <end position="94"/>
    </location>
</feature>
<feature type="compositionally biased region" description="Polar residues" evidence="1">
    <location>
        <begin position="102"/>
        <end position="132"/>
    </location>
</feature>
<proteinExistence type="predicted"/>
<dbReference type="AlphaFoldDB" id="A0A813DM30"/>
<accession>A0A813DM30</accession>
<keyword evidence="4" id="KW-1185">Reference proteome</keyword>
<sequence>MVSTCLYHVLGVSEQASSEEIRAAFKRHALVAHPDKGGSKDMFHAVYSAFEVLSNTSSRKSYDARRSKSSSSNCGRPAASDDQRTQSRETKDSSSRSTSSRQPANKTSKVESNSVNQSKSNARGATATANHGSSNSNSNSSSSSSQPSRNVGHSAAEGQQAGGSGGSKRAEPRSQESICAKLYELLKRLSVEARRRVLTASFSEGERRALEQWAKDCRRQEGGDPGGDRGAACQASGRTRQEETCDASSSESSSAEGPLALGEDGGDSSEEEIVELVAIGDGPLRSEDTDSEIEEEVGHRIRGAAFAEDTTPEARRENSWTAVKGLQKRTDGGGIGGMRYRSCVVIEKIEVMSRYVRDLATAVEYLIVLTTLRQAAAENTKSSLDDRLTAALAHALKEHHKTAEEMGLRWRLRFRQSFWTGQKTLSTPTFGSLNAVTDAWRRLSPFFPQNTGSRGKGHVLWHCGLSELQEQWCAFKVVFSEVCRAAGACRETVLSTLDRVAQSNRRHREKLLEFWERDHMKQEDKYYRGLRHTQNLQHDRKSSTSEAWRQERLMLQIGLWLRRFQHLEAQKTLQLAREAARSAAAKRVTLREAERERRVRWKQMNRSDITMADLLGTRFGAGACSHST</sequence>
<dbReference type="SUPFAM" id="SSF46565">
    <property type="entry name" value="Chaperone J-domain"/>
    <property type="match status" value="1"/>
</dbReference>
<feature type="compositionally biased region" description="Low complexity" evidence="1">
    <location>
        <begin position="247"/>
        <end position="256"/>
    </location>
</feature>
<name>A0A813DM30_POLGL</name>
<dbReference type="PROSITE" id="PS50076">
    <property type="entry name" value="DNAJ_2"/>
    <property type="match status" value="1"/>
</dbReference>
<dbReference type="InterPro" id="IPR018253">
    <property type="entry name" value="DnaJ_domain_CS"/>
</dbReference>
<dbReference type="EMBL" id="CAJNNV010003401">
    <property type="protein sequence ID" value="CAE8588947.1"/>
    <property type="molecule type" value="Genomic_DNA"/>
</dbReference>
<gene>
    <name evidence="3" type="ORF">PGLA1383_LOCUS7727</name>
</gene>
<evidence type="ECO:0000313" key="4">
    <source>
        <dbReference type="Proteomes" id="UP000654075"/>
    </source>
</evidence>
<dbReference type="PRINTS" id="PR00625">
    <property type="entry name" value="JDOMAIN"/>
</dbReference>
<dbReference type="PANTHER" id="PTHR44825:SF1">
    <property type="entry name" value="DNAJ HOMOLOG SUBFAMILY C MEMBER 4"/>
    <property type="match status" value="1"/>
</dbReference>